<keyword evidence="2" id="KW-1185">Reference proteome</keyword>
<evidence type="ECO:0000313" key="1">
    <source>
        <dbReference type="EMBL" id="KAK7498480.1"/>
    </source>
</evidence>
<reference evidence="1 2" key="1">
    <citation type="journal article" date="2023" name="Sci. Data">
        <title>Genome assembly of the Korean intertidal mud-creeper Batillaria attramentaria.</title>
        <authorList>
            <person name="Patra A.K."/>
            <person name="Ho P.T."/>
            <person name="Jun S."/>
            <person name="Lee S.J."/>
            <person name="Kim Y."/>
            <person name="Won Y.J."/>
        </authorList>
    </citation>
    <scope>NUCLEOTIDE SEQUENCE [LARGE SCALE GENOMIC DNA]</scope>
    <source>
        <strain evidence="1">Wonlab-2016</strain>
    </source>
</reference>
<dbReference type="AlphaFoldDB" id="A0ABD0LGD6"/>
<protein>
    <submittedName>
        <fullName evidence="1">Uncharacterized protein</fullName>
    </submittedName>
</protein>
<name>A0ABD0LGD6_9CAEN</name>
<organism evidence="1 2">
    <name type="scientific">Batillaria attramentaria</name>
    <dbReference type="NCBI Taxonomy" id="370345"/>
    <lineage>
        <taxon>Eukaryota</taxon>
        <taxon>Metazoa</taxon>
        <taxon>Spiralia</taxon>
        <taxon>Lophotrochozoa</taxon>
        <taxon>Mollusca</taxon>
        <taxon>Gastropoda</taxon>
        <taxon>Caenogastropoda</taxon>
        <taxon>Sorbeoconcha</taxon>
        <taxon>Cerithioidea</taxon>
        <taxon>Batillariidae</taxon>
        <taxon>Batillaria</taxon>
    </lineage>
</organism>
<evidence type="ECO:0000313" key="2">
    <source>
        <dbReference type="Proteomes" id="UP001519460"/>
    </source>
</evidence>
<dbReference type="EMBL" id="JACVVK020000050">
    <property type="protein sequence ID" value="KAK7498480.1"/>
    <property type="molecule type" value="Genomic_DNA"/>
</dbReference>
<gene>
    <name evidence="1" type="ORF">BaRGS_00010140</name>
</gene>
<proteinExistence type="predicted"/>
<dbReference type="Proteomes" id="UP001519460">
    <property type="component" value="Unassembled WGS sequence"/>
</dbReference>
<accession>A0ABD0LGD6</accession>
<sequence length="189" mass="20499">MHLLGSSGAMVQVNNRRPAKYTAKPLRPQTCLATSKNLLECPSIHFLARVFTSTLTHELATPRSVLFALRLAQQGSSCTCKTFFCAISLTRHNAINQRARAPAAAITDELGVSLLRIDDALVLRSRGEWGSKAVAMRGDLVNLGHNQHHLFAALRCTKGTGEGRGRSRIQCSGSVQKRRTLPISAPSAL</sequence>
<comment type="caution">
    <text evidence="1">The sequence shown here is derived from an EMBL/GenBank/DDBJ whole genome shotgun (WGS) entry which is preliminary data.</text>
</comment>